<dbReference type="Proteomes" id="UP000011717">
    <property type="component" value="Unassembled WGS sequence"/>
</dbReference>
<reference evidence="1 2" key="1">
    <citation type="journal article" date="2013" name="Genome Announc.">
        <title>Draft Genome Sequence of Strain JLT2015T, Belonging to the Family Sphingomonadaceae of the Alphaproteobacteria.</title>
        <authorList>
            <person name="Tang K."/>
            <person name="Liu K."/>
            <person name="Li S."/>
            <person name="Jiao N."/>
        </authorList>
    </citation>
    <scope>NUCLEOTIDE SEQUENCE [LARGE SCALE GENOMIC DNA]</scope>
    <source>
        <strain evidence="1 2">JLT2015</strain>
    </source>
</reference>
<evidence type="ECO:0000313" key="1">
    <source>
        <dbReference type="EMBL" id="EMD81769.1"/>
    </source>
</evidence>
<comment type="caution">
    <text evidence="1">The sequence shown here is derived from an EMBL/GenBank/DDBJ whole genome shotgun (WGS) entry which is preliminary data.</text>
</comment>
<dbReference type="AlphaFoldDB" id="M2T5K8"/>
<evidence type="ECO:0000313" key="2">
    <source>
        <dbReference type="Proteomes" id="UP000011717"/>
    </source>
</evidence>
<dbReference type="EMBL" id="AMRV01000016">
    <property type="protein sequence ID" value="EMD81769.1"/>
    <property type="molecule type" value="Genomic_DNA"/>
</dbReference>
<sequence>MMGMQGGWLKAEKISTKCLDLPMMGSPIFFVLVDSMKEKK</sequence>
<name>M2T5K8_9SPHN</name>
<keyword evidence="2" id="KW-1185">Reference proteome</keyword>
<gene>
    <name evidence="1" type="ORF">C725_2872</name>
</gene>
<proteinExistence type="predicted"/>
<organism evidence="1 2">
    <name type="scientific">Pacificimonas flava</name>
    <dbReference type="NCBI Taxonomy" id="1234595"/>
    <lineage>
        <taxon>Bacteria</taxon>
        <taxon>Pseudomonadati</taxon>
        <taxon>Pseudomonadota</taxon>
        <taxon>Alphaproteobacteria</taxon>
        <taxon>Sphingomonadales</taxon>
        <taxon>Sphingosinicellaceae</taxon>
        <taxon>Pacificimonas</taxon>
    </lineage>
</organism>
<protein>
    <submittedName>
        <fullName evidence="1">Uncharacterized protein</fullName>
    </submittedName>
</protein>
<accession>M2T5K8</accession>